<dbReference type="GO" id="GO:0005829">
    <property type="term" value="C:cytosol"/>
    <property type="evidence" value="ECO:0007669"/>
    <property type="project" value="TreeGrafter"/>
</dbReference>
<dbReference type="FunFam" id="3.40.50.300:FF:000019">
    <property type="entry name" value="Translation initiation factor IF-2"/>
    <property type="match status" value="1"/>
</dbReference>
<evidence type="ECO:0000259" key="13">
    <source>
        <dbReference type="PROSITE" id="PS51722"/>
    </source>
</evidence>
<dbReference type="InterPro" id="IPR015760">
    <property type="entry name" value="TIF_IF2"/>
</dbReference>
<dbReference type="FunFam" id="2.40.30.10:FF:000008">
    <property type="entry name" value="Translation initiation factor IF-2"/>
    <property type="match status" value="1"/>
</dbReference>
<dbReference type="GO" id="GO:0003924">
    <property type="term" value="F:GTPase activity"/>
    <property type="evidence" value="ECO:0007669"/>
    <property type="project" value="UniProtKB-UniRule"/>
</dbReference>
<dbReference type="EMBL" id="AWXE01000004">
    <property type="protein sequence ID" value="ERL46695.1"/>
    <property type="molecule type" value="Genomic_DNA"/>
</dbReference>
<organism evidence="14 15">
    <name type="scientific">Candidatus Micropelagius thuwalensis</name>
    <dbReference type="NCBI Taxonomy" id="1397666"/>
    <lineage>
        <taxon>Bacteria</taxon>
        <taxon>Pseudomonadati</taxon>
        <taxon>Pseudomonadota</taxon>
        <taxon>Alphaproteobacteria</taxon>
        <taxon>PS1 clade</taxon>
        <taxon>Candidatus Micropelagius</taxon>
    </lineage>
</organism>
<dbReference type="InterPro" id="IPR005225">
    <property type="entry name" value="Small_GTP-bd"/>
</dbReference>
<keyword evidence="15" id="KW-1185">Reference proteome</keyword>
<evidence type="ECO:0000256" key="4">
    <source>
        <dbReference type="ARBA" id="ARBA00022490"/>
    </source>
</evidence>
<evidence type="ECO:0000256" key="7">
    <source>
        <dbReference type="ARBA" id="ARBA00022917"/>
    </source>
</evidence>
<dbReference type="Gene3D" id="3.40.50.300">
    <property type="entry name" value="P-loop containing nucleotide triphosphate hydrolases"/>
    <property type="match status" value="1"/>
</dbReference>
<feature type="compositionally biased region" description="Acidic residues" evidence="12">
    <location>
        <begin position="306"/>
        <end position="319"/>
    </location>
</feature>
<evidence type="ECO:0000256" key="10">
    <source>
        <dbReference type="RuleBase" id="RU000644"/>
    </source>
</evidence>
<evidence type="ECO:0000256" key="11">
    <source>
        <dbReference type="RuleBase" id="RU000645"/>
    </source>
</evidence>
<dbReference type="NCBIfam" id="TIGR00231">
    <property type="entry name" value="small_GTP"/>
    <property type="match status" value="1"/>
</dbReference>
<evidence type="ECO:0000256" key="2">
    <source>
        <dbReference type="ARBA" id="ARBA00007733"/>
    </source>
</evidence>
<feature type="compositionally biased region" description="Basic and acidic residues" evidence="12">
    <location>
        <begin position="71"/>
        <end position="82"/>
    </location>
</feature>
<feature type="region of interest" description="Disordered" evidence="12">
    <location>
        <begin position="111"/>
        <end position="241"/>
    </location>
</feature>
<evidence type="ECO:0000256" key="5">
    <source>
        <dbReference type="ARBA" id="ARBA00022540"/>
    </source>
</evidence>
<dbReference type="InterPro" id="IPR000795">
    <property type="entry name" value="T_Tr_GTP-bd_dom"/>
</dbReference>
<feature type="binding site" evidence="9">
    <location>
        <begin position="434"/>
        <end position="437"/>
    </location>
    <ligand>
        <name>GTP</name>
        <dbReference type="ChEBI" id="CHEBI:37565"/>
    </ligand>
</feature>
<dbReference type="Pfam" id="PF11987">
    <property type="entry name" value="IF-2"/>
    <property type="match status" value="1"/>
</dbReference>
<dbReference type="InterPro" id="IPR053905">
    <property type="entry name" value="EF-G-like_DII"/>
</dbReference>
<protein>
    <recommendedName>
        <fullName evidence="3 9">Translation initiation factor IF-2</fullName>
    </recommendedName>
</protein>
<gene>
    <name evidence="14" type="primary">recR</name>
    <name evidence="9" type="synonym">infB</name>
    <name evidence="14" type="ORF">RS24_01703</name>
</gene>
<dbReference type="InterPro" id="IPR004161">
    <property type="entry name" value="EFTu-like_2"/>
</dbReference>
<dbReference type="GO" id="GO:0005525">
    <property type="term" value="F:GTP binding"/>
    <property type="evidence" value="ECO:0007669"/>
    <property type="project" value="UniProtKB-KW"/>
</dbReference>
<dbReference type="CDD" id="cd01887">
    <property type="entry name" value="IF2_eIF5B"/>
    <property type="match status" value="1"/>
</dbReference>
<dbReference type="InterPro" id="IPR000178">
    <property type="entry name" value="TF_IF2_bacterial-like"/>
</dbReference>
<dbReference type="SUPFAM" id="SSF50447">
    <property type="entry name" value="Translation proteins"/>
    <property type="match status" value="2"/>
</dbReference>
<keyword evidence="8 9" id="KW-0342">GTP-binding</keyword>
<feature type="region of interest" description="Disordered" evidence="12">
    <location>
        <begin position="1"/>
        <end position="98"/>
    </location>
</feature>
<dbReference type="Pfam" id="PF22042">
    <property type="entry name" value="EF-G_D2"/>
    <property type="match status" value="1"/>
</dbReference>
<dbReference type="Gene3D" id="2.40.30.10">
    <property type="entry name" value="Translation factors"/>
    <property type="match status" value="2"/>
</dbReference>
<dbReference type="STRING" id="1397666.RS24_01703"/>
<dbReference type="InterPro" id="IPR027417">
    <property type="entry name" value="P-loop_NTPase"/>
</dbReference>
<evidence type="ECO:0000256" key="3">
    <source>
        <dbReference type="ARBA" id="ARBA00020675"/>
    </source>
</evidence>
<dbReference type="Pfam" id="PF03144">
    <property type="entry name" value="GTP_EFTU_D2"/>
    <property type="match status" value="1"/>
</dbReference>
<comment type="function">
    <text evidence="9 10">One of the essential components for the initiation of protein synthesis. Protects formylmethionyl-tRNA from spontaneous hydrolysis and promotes its binding to the 30S ribosomal subunits. Also involved in the hydrolysis of GTP during the formation of the 70S ribosomal complex.</text>
</comment>
<keyword evidence="7 9" id="KW-0648">Protein biosynthesis</keyword>
<dbReference type="FunFam" id="3.40.50.10050:FF:000001">
    <property type="entry name" value="Translation initiation factor IF-2"/>
    <property type="match status" value="1"/>
</dbReference>
<feature type="binding site" evidence="9">
    <location>
        <begin position="380"/>
        <end position="384"/>
    </location>
    <ligand>
        <name>GTP</name>
        <dbReference type="ChEBI" id="CHEBI:37565"/>
    </ligand>
</feature>
<feature type="region of interest" description="Disordered" evidence="12">
    <location>
        <begin position="304"/>
        <end position="327"/>
    </location>
</feature>
<dbReference type="Pfam" id="PF00009">
    <property type="entry name" value="GTP_EFTU"/>
    <property type="match status" value="1"/>
</dbReference>
<dbReference type="InterPro" id="IPR013575">
    <property type="entry name" value="IF2_assoc_dom_bac"/>
</dbReference>
<evidence type="ECO:0000256" key="1">
    <source>
        <dbReference type="ARBA" id="ARBA00004496"/>
    </source>
</evidence>
<dbReference type="GO" id="GO:0003743">
    <property type="term" value="F:translation initiation factor activity"/>
    <property type="evidence" value="ECO:0007669"/>
    <property type="project" value="UniProtKB-UniRule"/>
</dbReference>
<comment type="caution">
    <text evidence="14">The sequence shown here is derived from an EMBL/GenBank/DDBJ whole genome shotgun (WGS) entry which is preliminary data.</text>
</comment>
<dbReference type="AlphaFoldDB" id="U2WT08"/>
<evidence type="ECO:0000313" key="15">
    <source>
        <dbReference type="Proteomes" id="UP000016762"/>
    </source>
</evidence>
<comment type="caution">
    <text evidence="9">Lacks conserved residue(s) required for the propagation of feature annotation.</text>
</comment>
<dbReference type="InterPro" id="IPR023115">
    <property type="entry name" value="TIF_IF2_dom3"/>
</dbReference>
<dbReference type="RefSeq" id="WP_021777673.1">
    <property type="nucleotide sequence ID" value="NZ_AWXE01000004.1"/>
</dbReference>
<dbReference type="PANTHER" id="PTHR43381">
    <property type="entry name" value="TRANSLATION INITIATION FACTOR IF-2-RELATED"/>
    <property type="match status" value="1"/>
</dbReference>
<dbReference type="FunFam" id="2.40.30.10:FF:000007">
    <property type="entry name" value="Translation initiation factor IF-2"/>
    <property type="match status" value="1"/>
</dbReference>
<dbReference type="eggNOG" id="COG0532">
    <property type="taxonomic scope" value="Bacteria"/>
</dbReference>
<dbReference type="PROSITE" id="PS51722">
    <property type="entry name" value="G_TR_2"/>
    <property type="match status" value="1"/>
</dbReference>
<feature type="compositionally biased region" description="Polar residues" evidence="12">
    <location>
        <begin position="26"/>
        <end position="42"/>
    </location>
</feature>
<keyword evidence="6 9" id="KW-0547">Nucleotide-binding</keyword>
<sequence length="829" mass="90637">MSEKEENEKTDEQKTGKTLSLKRTVDSGQVRQNFSHGRTKSVQVERKRKRMVAPANAAAPSSVTPSVTEPVETKAPEVKEQTSENNLGGLSRQEQAARQAAVADAKVRAAEEAIREKEEAEKRALEEAERLKEEAKRKLESPDITDVLVAPVETTEAPATPRRKEPARTSEDTPARRKEKTEEPRRPAVAKRGEQQRRRTGKLTINDALNDEERMRSMASIRRRREREKRQSMSMEPREKVARTITLPESITIQELANRMAERAVDVIKLLMQQGVMAKINDTIDADTAELIAEELGHKVNRVTDADVEDSIDTEEDTDDDKKPRPPVVTVMGHVDHGKTSLLDALRKTSIVTSEAGGITQHIGAYQVTKDDGEKVTFIDTPGHAAFTSMRARGAKVTDIVILVVAADDGVMPQTVEAISHAKAAEVPIVVAVNKIDKPEADPTRVKNELLQHEIISEDMGGDVQFVEVSALAGTGLDDLLESVLLQAELLDLKANPYRAAEGIVIESKLEKGRGAVATVLVQRGTLSVGDIFVVGEESGRVRALLDDQGESIKSALPASPVEVLGAGGSPSAGDMFNVVETEAKAREIAEYRARISREKRTASGNRTTLDQMMQQLKDTELKELPIVVKADVQGSAEAISQAVDKLGTDEVCGRVVHTAVGGITESDITLAAASNASILGFNVRANSQARNLADEQGVEIRYYNVIYDLVDDMKAAMSGMLSPDLRETMLGNAEILEIFNVSKSGKVAGCKVTDGLVRRGARVRLIRDSVVIHEGELSSLRRFKDEVKEVNAGQECGMAFENYEDLKQGDVIECYEVEEIARTLDDVN</sequence>
<keyword evidence="5 9" id="KW-0396">Initiation factor</keyword>
<keyword evidence="4 9" id="KW-0963">Cytoplasm</keyword>
<comment type="similarity">
    <text evidence="2 9 10">Belongs to the TRAFAC class translation factor GTPase superfamily. Classic translation factor GTPase family. IF-2 subfamily.</text>
</comment>
<dbReference type="CDD" id="cd03702">
    <property type="entry name" value="IF2_mtIF2_II"/>
    <property type="match status" value="1"/>
</dbReference>
<feature type="binding site" evidence="9">
    <location>
        <begin position="333"/>
        <end position="340"/>
    </location>
    <ligand>
        <name>GTP</name>
        <dbReference type="ChEBI" id="CHEBI:37565"/>
    </ligand>
</feature>
<evidence type="ECO:0000256" key="9">
    <source>
        <dbReference type="HAMAP-Rule" id="MF_00100"/>
    </source>
</evidence>
<name>U2WT08_9PROT</name>
<dbReference type="OrthoDB" id="9811804at2"/>
<evidence type="ECO:0000313" key="14">
    <source>
        <dbReference type="EMBL" id="ERL46695.1"/>
    </source>
</evidence>
<dbReference type="Pfam" id="PF04760">
    <property type="entry name" value="IF2_N"/>
    <property type="match status" value="1"/>
</dbReference>
<accession>U2WT08</accession>
<proteinExistence type="inferred from homology"/>
<dbReference type="HAMAP" id="MF_00100_B">
    <property type="entry name" value="IF_2_B"/>
    <property type="match status" value="1"/>
</dbReference>
<evidence type="ECO:0000256" key="6">
    <source>
        <dbReference type="ARBA" id="ARBA00022741"/>
    </source>
</evidence>
<feature type="compositionally biased region" description="Basic and acidic residues" evidence="12">
    <location>
        <begin position="111"/>
        <end position="141"/>
    </location>
</feature>
<feature type="compositionally biased region" description="Low complexity" evidence="12">
    <location>
        <begin position="52"/>
        <end position="68"/>
    </location>
</feature>
<dbReference type="SUPFAM" id="SSF52156">
    <property type="entry name" value="Initiation factor IF2/eIF5b, domain 3"/>
    <property type="match status" value="1"/>
</dbReference>
<dbReference type="Proteomes" id="UP000016762">
    <property type="component" value="Unassembled WGS sequence"/>
</dbReference>
<dbReference type="Pfam" id="PF08364">
    <property type="entry name" value="IF2_assoc"/>
    <property type="match status" value="1"/>
</dbReference>
<dbReference type="InterPro" id="IPR006847">
    <property type="entry name" value="IF2_N"/>
</dbReference>
<dbReference type="InterPro" id="IPR044145">
    <property type="entry name" value="IF2_II"/>
</dbReference>
<reference evidence="14 15" key="1">
    <citation type="journal article" date="2014" name="FEMS Microbiol. Ecol.">
        <title>Genomic differentiation among two strains of the PS1 clade isolated from geographically separated marine habitats.</title>
        <authorList>
            <person name="Jimenez-Infante F."/>
            <person name="Ngugi D.K."/>
            <person name="Alam I."/>
            <person name="Rashid M."/>
            <person name="Baalawi W."/>
            <person name="Kamau A.A."/>
            <person name="Bajic V.B."/>
            <person name="Stingl U."/>
        </authorList>
    </citation>
    <scope>NUCLEOTIDE SEQUENCE [LARGE SCALE GENOMIC DNA]</scope>
    <source>
        <strain evidence="14 15">RS24</strain>
    </source>
</reference>
<dbReference type="NCBIfam" id="TIGR00487">
    <property type="entry name" value="IF-2"/>
    <property type="match status" value="1"/>
</dbReference>
<dbReference type="PROSITE" id="PS01176">
    <property type="entry name" value="IF2"/>
    <property type="match status" value="1"/>
</dbReference>
<dbReference type="SUPFAM" id="SSF52540">
    <property type="entry name" value="P-loop containing nucleoside triphosphate hydrolases"/>
    <property type="match status" value="1"/>
</dbReference>
<dbReference type="InterPro" id="IPR036925">
    <property type="entry name" value="TIF_IF2_dom3_sf"/>
</dbReference>
<dbReference type="PATRIC" id="fig|1397666.3.peg.1592"/>
<feature type="compositionally biased region" description="Basic and acidic residues" evidence="12">
    <location>
        <begin position="162"/>
        <end position="197"/>
    </location>
</feature>
<feature type="domain" description="Tr-type G" evidence="13">
    <location>
        <begin position="324"/>
        <end position="494"/>
    </location>
</feature>
<evidence type="ECO:0000256" key="12">
    <source>
        <dbReference type="SAM" id="MobiDB-lite"/>
    </source>
</evidence>
<feature type="compositionally biased region" description="Basic and acidic residues" evidence="12">
    <location>
        <begin position="1"/>
        <end position="15"/>
    </location>
</feature>
<comment type="subcellular location">
    <subcellularLocation>
        <location evidence="1 9 11">Cytoplasm</location>
    </subcellularLocation>
</comment>
<dbReference type="Gene3D" id="3.40.50.10050">
    <property type="entry name" value="Translation initiation factor IF- 2, domain 3"/>
    <property type="match status" value="1"/>
</dbReference>
<evidence type="ECO:0000256" key="8">
    <source>
        <dbReference type="ARBA" id="ARBA00023134"/>
    </source>
</evidence>
<dbReference type="InterPro" id="IPR009000">
    <property type="entry name" value="Transl_B-barrel_sf"/>
</dbReference>
<dbReference type="PANTHER" id="PTHR43381:SF5">
    <property type="entry name" value="TR-TYPE G DOMAIN-CONTAINING PROTEIN"/>
    <property type="match status" value="1"/>
</dbReference>
<dbReference type="CDD" id="cd03692">
    <property type="entry name" value="mtIF2_IVc"/>
    <property type="match status" value="1"/>
</dbReference>
<feature type="compositionally biased region" description="Basic and acidic residues" evidence="12">
    <location>
        <begin position="228"/>
        <end position="241"/>
    </location>
</feature>